<sequence length="773" mass="85605">MLTIQVGSIDTSLRELDTGGDWHGLAGSSLDYQDVSALSSLSGENVPWSDPHLGFIQGPEVAMLSPQLKRFLNSAEKPWSPQGPAASTFPACFPSGRPCSTEVSAALCPLPSDSGYESVSKASVGMSSVVGDYESCVDPFVYKSPDLGFQPEVIDCFKENNPDGQGTPSVLSPSARDSSDSGGNIVCPLCDQPVKSDSELKRHEAKHTKPHRCQEPGCTRSGGFTTRNDLDRHRRSVHGLAETKYRCPYGKCAGKSKTWPRADNFRQHLIKIHKIDPKPNDGLKQFMYLETFGRPSKGGGVSSTTQDPTLQRHAPTSIPPAISTERGREGSTTLFILRENQESVISPPSMPNGNFEGSLEGDSYDLLSPEKLHVERNGVPAAPVASCDSSNTQRLAHSWKDQLKGTDSDIMNEASKIDITRTPAAQEFVSLVAGLAGHLDLSGDATTDFRKCQITAKATHIFEELMAKYKRLQEANAEADDGKPEQCPDPNCQKRFRRKCDLRKHVNRHNKRWTCTFLGCGKRFGSKNDWERHENSQHFHRQIWECSESRADGLDIVPCNKTFHRLETFKRHLQKDHSLDGDDQSMNQKMELCRSYCGCRNGVRCRLWTSAQSSQGASSHCVQIPSSTDECQETCDLERKTLGDSVFAVYDKPLYTQQHDYSATQEATGQGGNEVNTISGADLYKSGDSLASETICKSWSLSNKTHSSSNKRLSDHTAKLEGRPRKRSRRCFWNCCECKEGWGNKVSDEVCLNCPSLHRRCPKCTVEVHEEDP</sequence>
<feature type="domain" description="C2H2-type" evidence="10">
    <location>
        <begin position="485"/>
        <end position="514"/>
    </location>
</feature>
<evidence type="ECO:0000256" key="9">
    <source>
        <dbReference type="SAM" id="MobiDB-lite"/>
    </source>
</evidence>
<comment type="subcellular location">
    <subcellularLocation>
        <location evidence="1">Nucleus</location>
    </subcellularLocation>
</comment>
<protein>
    <recommendedName>
        <fullName evidence="10">C2H2-type domain-containing protein</fullName>
    </recommendedName>
</protein>
<feature type="compositionally biased region" description="Polar residues" evidence="9">
    <location>
        <begin position="162"/>
        <end position="181"/>
    </location>
</feature>
<feature type="compositionally biased region" description="Basic and acidic residues" evidence="9">
    <location>
        <begin position="712"/>
        <end position="721"/>
    </location>
</feature>
<dbReference type="InterPro" id="IPR013087">
    <property type="entry name" value="Znf_C2H2_type"/>
</dbReference>
<dbReference type="PANTHER" id="PTHR46179">
    <property type="entry name" value="ZINC FINGER PROTEIN"/>
    <property type="match status" value="1"/>
</dbReference>
<gene>
    <name evidence="11" type="ORF">VTK73DRAFT_4103</name>
</gene>
<keyword evidence="5" id="KW-0805">Transcription regulation</keyword>
<dbReference type="Proteomes" id="UP001586593">
    <property type="component" value="Unassembled WGS sequence"/>
</dbReference>
<evidence type="ECO:0000256" key="1">
    <source>
        <dbReference type="ARBA" id="ARBA00004123"/>
    </source>
</evidence>
<dbReference type="SUPFAM" id="SSF57667">
    <property type="entry name" value="beta-beta-alpha zinc fingers"/>
    <property type="match status" value="1"/>
</dbReference>
<evidence type="ECO:0000313" key="11">
    <source>
        <dbReference type="EMBL" id="KAL1867551.1"/>
    </source>
</evidence>
<evidence type="ECO:0000256" key="2">
    <source>
        <dbReference type="ARBA" id="ARBA00022723"/>
    </source>
</evidence>
<feature type="region of interest" description="Disordered" evidence="9">
    <location>
        <begin position="158"/>
        <end position="181"/>
    </location>
</feature>
<feature type="compositionally biased region" description="Polar residues" evidence="9">
    <location>
        <begin position="702"/>
        <end position="711"/>
    </location>
</feature>
<feature type="region of interest" description="Disordered" evidence="9">
    <location>
        <begin position="198"/>
        <end position="229"/>
    </location>
</feature>
<dbReference type="PROSITE" id="PS00028">
    <property type="entry name" value="ZINC_FINGER_C2H2_1"/>
    <property type="match status" value="3"/>
</dbReference>
<dbReference type="SMART" id="SM00355">
    <property type="entry name" value="ZnF_C2H2"/>
    <property type="match status" value="6"/>
</dbReference>
<proteinExistence type="predicted"/>
<evidence type="ECO:0000256" key="4">
    <source>
        <dbReference type="ARBA" id="ARBA00022833"/>
    </source>
</evidence>
<evidence type="ECO:0000256" key="7">
    <source>
        <dbReference type="ARBA" id="ARBA00023242"/>
    </source>
</evidence>
<evidence type="ECO:0000313" key="12">
    <source>
        <dbReference type="Proteomes" id="UP001586593"/>
    </source>
</evidence>
<feature type="region of interest" description="Disordered" evidence="9">
    <location>
        <begin position="294"/>
        <end position="328"/>
    </location>
</feature>
<evidence type="ECO:0000256" key="5">
    <source>
        <dbReference type="ARBA" id="ARBA00023015"/>
    </source>
</evidence>
<evidence type="ECO:0000256" key="3">
    <source>
        <dbReference type="ARBA" id="ARBA00022771"/>
    </source>
</evidence>
<keyword evidence="7" id="KW-0539">Nucleus</keyword>
<dbReference type="PANTHER" id="PTHR46179:SF13">
    <property type="entry name" value="C2H2-TYPE DOMAIN-CONTAINING PROTEIN"/>
    <property type="match status" value="1"/>
</dbReference>
<dbReference type="Pfam" id="PF00096">
    <property type="entry name" value="zf-C2H2"/>
    <property type="match status" value="1"/>
</dbReference>
<name>A0ABR3WVT2_9PEZI</name>
<dbReference type="PROSITE" id="PS50157">
    <property type="entry name" value="ZINC_FINGER_C2H2_2"/>
    <property type="match status" value="2"/>
</dbReference>
<dbReference type="InterPro" id="IPR036236">
    <property type="entry name" value="Znf_C2H2_sf"/>
</dbReference>
<reference evidence="11 12" key="1">
    <citation type="journal article" date="2024" name="Commun. Biol.">
        <title>Comparative genomic analysis of thermophilic fungi reveals convergent evolutionary adaptations and gene losses.</title>
        <authorList>
            <person name="Steindorff A.S."/>
            <person name="Aguilar-Pontes M.V."/>
            <person name="Robinson A.J."/>
            <person name="Andreopoulos B."/>
            <person name="LaButti K."/>
            <person name="Kuo A."/>
            <person name="Mondo S."/>
            <person name="Riley R."/>
            <person name="Otillar R."/>
            <person name="Haridas S."/>
            <person name="Lipzen A."/>
            <person name="Grimwood J."/>
            <person name="Schmutz J."/>
            <person name="Clum A."/>
            <person name="Reid I.D."/>
            <person name="Moisan M.C."/>
            <person name="Butler G."/>
            <person name="Nguyen T.T.M."/>
            <person name="Dewar K."/>
            <person name="Conant G."/>
            <person name="Drula E."/>
            <person name="Henrissat B."/>
            <person name="Hansel C."/>
            <person name="Singer S."/>
            <person name="Hutchinson M.I."/>
            <person name="de Vries R.P."/>
            <person name="Natvig D.O."/>
            <person name="Powell A.J."/>
            <person name="Tsang A."/>
            <person name="Grigoriev I.V."/>
        </authorList>
    </citation>
    <scope>NUCLEOTIDE SEQUENCE [LARGE SCALE GENOMIC DNA]</scope>
    <source>
        <strain evidence="11 12">ATCC 24622</strain>
    </source>
</reference>
<comment type="caution">
    <text evidence="11">The sequence shown here is derived from an EMBL/GenBank/DDBJ whole genome shotgun (WGS) entry which is preliminary data.</text>
</comment>
<keyword evidence="6" id="KW-0804">Transcription</keyword>
<dbReference type="InterPro" id="IPR051061">
    <property type="entry name" value="Zinc_finger_trans_reg"/>
</dbReference>
<keyword evidence="3 8" id="KW-0863">Zinc-finger</keyword>
<evidence type="ECO:0000259" key="10">
    <source>
        <dbReference type="PROSITE" id="PS50157"/>
    </source>
</evidence>
<keyword evidence="4" id="KW-0862">Zinc</keyword>
<feature type="domain" description="C2H2-type" evidence="10">
    <location>
        <begin position="513"/>
        <end position="543"/>
    </location>
</feature>
<evidence type="ECO:0000256" key="6">
    <source>
        <dbReference type="ARBA" id="ARBA00023163"/>
    </source>
</evidence>
<feature type="region of interest" description="Disordered" evidence="9">
    <location>
        <begin position="702"/>
        <end position="721"/>
    </location>
</feature>
<accession>A0ABR3WVT2</accession>
<dbReference type="EMBL" id="JAZHXJ010000237">
    <property type="protein sequence ID" value="KAL1867551.1"/>
    <property type="molecule type" value="Genomic_DNA"/>
</dbReference>
<keyword evidence="12" id="KW-1185">Reference proteome</keyword>
<keyword evidence="2" id="KW-0479">Metal-binding</keyword>
<organism evidence="11 12">
    <name type="scientific">Phialemonium thermophilum</name>
    <dbReference type="NCBI Taxonomy" id="223376"/>
    <lineage>
        <taxon>Eukaryota</taxon>
        <taxon>Fungi</taxon>
        <taxon>Dikarya</taxon>
        <taxon>Ascomycota</taxon>
        <taxon>Pezizomycotina</taxon>
        <taxon>Sordariomycetes</taxon>
        <taxon>Sordariomycetidae</taxon>
        <taxon>Cephalothecales</taxon>
        <taxon>Cephalothecaceae</taxon>
        <taxon>Phialemonium</taxon>
    </lineage>
</organism>
<dbReference type="Gene3D" id="3.30.160.60">
    <property type="entry name" value="Classic Zinc Finger"/>
    <property type="match status" value="3"/>
</dbReference>
<evidence type="ECO:0000256" key="8">
    <source>
        <dbReference type="PROSITE-ProRule" id="PRU00042"/>
    </source>
</evidence>